<keyword evidence="2" id="KW-0808">Transferase</keyword>
<keyword evidence="1" id="KW-0328">Glycosyltransferase</keyword>
<dbReference type="Proteomes" id="UP001302126">
    <property type="component" value="Unassembled WGS sequence"/>
</dbReference>
<evidence type="ECO:0000313" key="4">
    <source>
        <dbReference type="Proteomes" id="UP001302126"/>
    </source>
</evidence>
<organism evidence="3 4">
    <name type="scientific">Podospora australis</name>
    <dbReference type="NCBI Taxonomy" id="1536484"/>
    <lineage>
        <taxon>Eukaryota</taxon>
        <taxon>Fungi</taxon>
        <taxon>Dikarya</taxon>
        <taxon>Ascomycota</taxon>
        <taxon>Pezizomycotina</taxon>
        <taxon>Sordariomycetes</taxon>
        <taxon>Sordariomycetidae</taxon>
        <taxon>Sordariales</taxon>
        <taxon>Podosporaceae</taxon>
        <taxon>Podospora</taxon>
    </lineage>
</organism>
<dbReference type="InterPro" id="IPR050271">
    <property type="entry name" value="UDP-glycosyltransferase"/>
</dbReference>
<proteinExistence type="predicted"/>
<evidence type="ECO:0000313" key="3">
    <source>
        <dbReference type="EMBL" id="KAK4186513.1"/>
    </source>
</evidence>
<evidence type="ECO:0000256" key="2">
    <source>
        <dbReference type="ARBA" id="ARBA00022679"/>
    </source>
</evidence>
<dbReference type="SUPFAM" id="SSF53756">
    <property type="entry name" value="UDP-Glycosyltransferase/glycogen phosphorylase"/>
    <property type="match status" value="1"/>
</dbReference>
<dbReference type="Gene3D" id="3.40.50.2000">
    <property type="entry name" value="Glycogen Phosphorylase B"/>
    <property type="match status" value="2"/>
</dbReference>
<reference evidence="3" key="1">
    <citation type="journal article" date="2023" name="Mol. Phylogenet. Evol.">
        <title>Genome-scale phylogeny and comparative genomics of the fungal order Sordariales.</title>
        <authorList>
            <person name="Hensen N."/>
            <person name="Bonometti L."/>
            <person name="Westerberg I."/>
            <person name="Brannstrom I.O."/>
            <person name="Guillou S."/>
            <person name="Cros-Aarteil S."/>
            <person name="Calhoun S."/>
            <person name="Haridas S."/>
            <person name="Kuo A."/>
            <person name="Mondo S."/>
            <person name="Pangilinan J."/>
            <person name="Riley R."/>
            <person name="LaButti K."/>
            <person name="Andreopoulos B."/>
            <person name="Lipzen A."/>
            <person name="Chen C."/>
            <person name="Yan M."/>
            <person name="Daum C."/>
            <person name="Ng V."/>
            <person name="Clum A."/>
            <person name="Steindorff A."/>
            <person name="Ohm R.A."/>
            <person name="Martin F."/>
            <person name="Silar P."/>
            <person name="Natvig D.O."/>
            <person name="Lalanne C."/>
            <person name="Gautier V."/>
            <person name="Ament-Velasquez S.L."/>
            <person name="Kruys A."/>
            <person name="Hutchinson M.I."/>
            <person name="Powell A.J."/>
            <person name="Barry K."/>
            <person name="Miller A.N."/>
            <person name="Grigoriev I.V."/>
            <person name="Debuchy R."/>
            <person name="Gladieux P."/>
            <person name="Hiltunen Thoren M."/>
            <person name="Johannesson H."/>
        </authorList>
    </citation>
    <scope>NUCLEOTIDE SEQUENCE</scope>
    <source>
        <strain evidence="3">PSN309</strain>
    </source>
</reference>
<dbReference type="GO" id="GO:0008194">
    <property type="term" value="F:UDP-glycosyltransferase activity"/>
    <property type="evidence" value="ECO:0007669"/>
    <property type="project" value="InterPro"/>
</dbReference>
<sequence length="481" mass="52771">MDHVPPAQKAERPVLVFAAFAASGHNSGLIQFARHLVSKGYTDLYFINGAEFRQAIERTGAIYVQNPWTWHDKAVNAPPPSPTSFLWHLKYVFAESTPDAYRTLKQTLEDVHERHPGREVIIVHESAFCGLAPFYHGAPLPKGYSALPKVINFHASINTANDDDVPPFGPGFVYDPTPQNKNIWKAMQKIGLHVWKDILNFMNAIYTKIGANIPLTDPMTDVMMILGDVTIVATSPSLEYPRPNLDKNKIRFIGGLPLKALDPNYDYPAWWDEITANAALSEDEGRKKVVFVSQGTFDRNLKDLLVPTIRALGSDENLMVVATLGMRGESSPLKEEEIPGNTKIVDYLAYDAILPYTDVFVCNAGYGGFMHGVMNGVAMVLAGMVNDKAEVSARAEYAGVAVNLRSNTPSGKQIKDGVAKVLSDKKFKETVVKIQQENEELDAMGQIERLIEELADGSGKERVDSVVNGVLSSNGVAVAAA</sequence>
<dbReference type="AlphaFoldDB" id="A0AAN6WQL3"/>
<accession>A0AAN6WQL3</accession>
<keyword evidence="4" id="KW-1185">Reference proteome</keyword>
<protein>
    <submittedName>
        <fullName evidence="3">Glycosyltransferase</fullName>
    </submittedName>
</protein>
<gene>
    <name evidence="3" type="ORF">QBC35DRAFT_437161</name>
</gene>
<name>A0AAN6WQL3_9PEZI</name>
<dbReference type="InterPro" id="IPR002213">
    <property type="entry name" value="UDP_glucos_trans"/>
</dbReference>
<dbReference type="PANTHER" id="PTHR48043">
    <property type="entry name" value="EG:EG0003.4 PROTEIN-RELATED"/>
    <property type="match status" value="1"/>
</dbReference>
<evidence type="ECO:0000256" key="1">
    <source>
        <dbReference type="ARBA" id="ARBA00022676"/>
    </source>
</evidence>
<dbReference type="Pfam" id="PF00201">
    <property type="entry name" value="UDPGT"/>
    <property type="match status" value="1"/>
</dbReference>
<dbReference type="EMBL" id="MU864422">
    <property type="protein sequence ID" value="KAK4186513.1"/>
    <property type="molecule type" value="Genomic_DNA"/>
</dbReference>
<comment type="caution">
    <text evidence="3">The sequence shown here is derived from an EMBL/GenBank/DDBJ whole genome shotgun (WGS) entry which is preliminary data.</text>
</comment>
<dbReference type="CDD" id="cd03784">
    <property type="entry name" value="GT1_Gtf-like"/>
    <property type="match status" value="1"/>
</dbReference>
<dbReference type="PANTHER" id="PTHR48043:SF145">
    <property type="entry name" value="FI06409P-RELATED"/>
    <property type="match status" value="1"/>
</dbReference>
<reference evidence="3" key="2">
    <citation type="submission" date="2023-05" db="EMBL/GenBank/DDBJ databases">
        <authorList>
            <consortium name="Lawrence Berkeley National Laboratory"/>
            <person name="Steindorff A."/>
            <person name="Hensen N."/>
            <person name="Bonometti L."/>
            <person name="Westerberg I."/>
            <person name="Brannstrom I.O."/>
            <person name="Guillou S."/>
            <person name="Cros-Aarteil S."/>
            <person name="Calhoun S."/>
            <person name="Haridas S."/>
            <person name="Kuo A."/>
            <person name="Mondo S."/>
            <person name="Pangilinan J."/>
            <person name="Riley R."/>
            <person name="Labutti K."/>
            <person name="Andreopoulos B."/>
            <person name="Lipzen A."/>
            <person name="Chen C."/>
            <person name="Yanf M."/>
            <person name="Daum C."/>
            <person name="Ng V."/>
            <person name="Clum A."/>
            <person name="Ohm R."/>
            <person name="Martin F."/>
            <person name="Silar P."/>
            <person name="Natvig D."/>
            <person name="Lalanne C."/>
            <person name="Gautier V."/>
            <person name="Ament-Velasquez S.L."/>
            <person name="Kruys A."/>
            <person name="Hutchinson M.I."/>
            <person name="Powell A.J."/>
            <person name="Barry K."/>
            <person name="Miller A.N."/>
            <person name="Grigoriev I.V."/>
            <person name="Debuchy R."/>
            <person name="Gladieux P."/>
            <person name="Thoren M.H."/>
            <person name="Johannesson H."/>
        </authorList>
    </citation>
    <scope>NUCLEOTIDE SEQUENCE</scope>
    <source>
        <strain evidence="3">PSN309</strain>
    </source>
</reference>